<feature type="transmembrane region" description="Helical" evidence="7">
    <location>
        <begin position="6"/>
        <end position="28"/>
    </location>
</feature>
<dbReference type="NCBIfam" id="TIGR00427">
    <property type="entry name" value="NAAT family transporter"/>
    <property type="match status" value="1"/>
</dbReference>
<dbReference type="EMBL" id="CP071517">
    <property type="protein sequence ID" value="QSX75924.1"/>
    <property type="molecule type" value="Genomic_DNA"/>
</dbReference>
<keyword evidence="9" id="KW-1185">Reference proteome</keyword>
<evidence type="ECO:0000256" key="6">
    <source>
        <dbReference type="ARBA" id="ARBA00023136"/>
    </source>
</evidence>
<evidence type="ECO:0000313" key="8">
    <source>
        <dbReference type="EMBL" id="QSX75924.1"/>
    </source>
</evidence>
<protein>
    <recommendedName>
        <fullName evidence="7">UPF0056 membrane protein</fullName>
    </recommendedName>
</protein>
<comment type="caution">
    <text evidence="7">Lacks conserved residue(s) required for the propagation of feature annotation.</text>
</comment>
<reference evidence="8 9" key="1">
    <citation type="submission" date="2021-02" db="EMBL/GenBank/DDBJ databases">
        <title>Lysobacter arenosi sp. nov., isolated from soil of gangwondo yeongwol, south Korea.</title>
        <authorList>
            <person name="Kim K.R."/>
            <person name="Kim K.H."/>
            <person name="Jeon C.O."/>
        </authorList>
    </citation>
    <scope>NUCLEOTIDE SEQUENCE [LARGE SCALE GENOMIC DNA]</scope>
    <source>
        <strain evidence="8 9">R7</strain>
    </source>
</reference>
<evidence type="ECO:0000256" key="7">
    <source>
        <dbReference type="RuleBase" id="RU362048"/>
    </source>
</evidence>
<evidence type="ECO:0000313" key="9">
    <source>
        <dbReference type="Proteomes" id="UP000663400"/>
    </source>
</evidence>
<keyword evidence="4 7" id="KW-0812">Transmembrane</keyword>
<feature type="transmembrane region" description="Helical" evidence="7">
    <location>
        <begin position="111"/>
        <end position="135"/>
    </location>
</feature>
<proteinExistence type="inferred from homology"/>
<dbReference type="PANTHER" id="PTHR33508:SF1">
    <property type="entry name" value="UPF0056 MEMBRANE PROTEIN YHCE"/>
    <property type="match status" value="1"/>
</dbReference>
<name>A0ABX7RCP9_9GAMM</name>
<feature type="transmembrane region" description="Helical" evidence="7">
    <location>
        <begin position="48"/>
        <end position="68"/>
    </location>
</feature>
<comment type="subcellular location">
    <subcellularLocation>
        <location evidence="1 7">Cell membrane</location>
        <topology evidence="1 7">Multi-pass membrane protein</topology>
    </subcellularLocation>
</comment>
<gene>
    <name evidence="8" type="ORF">HIV01_005295</name>
</gene>
<accession>A0ABX7RCP9</accession>
<evidence type="ECO:0000256" key="2">
    <source>
        <dbReference type="ARBA" id="ARBA00009784"/>
    </source>
</evidence>
<evidence type="ECO:0000256" key="1">
    <source>
        <dbReference type="ARBA" id="ARBA00004651"/>
    </source>
</evidence>
<dbReference type="PANTHER" id="PTHR33508">
    <property type="entry name" value="UPF0056 MEMBRANE PROTEIN YHCE"/>
    <property type="match status" value="1"/>
</dbReference>
<feature type="transmembrane region" description="Helical" evidence="7">
    <location>
        <begin position="141"/>
        <end position="163"/>
    </location>
</feature>
<evidence type="ECO:0000256" key="3">
    <source>
        <dbReference type="ARBA" id="ARBA00022475"/>
    </source>
</evidence>
<sequence>MADATLFFSLFTTLLAIINPLEAIPVFLSLMDGKGDDERRATARKACINVLLLCLFFLVFGNVLLRLFGVPLSMVRVVGGVILMRIGFDLFSPSPNSMLSGGKGNGGDVSFIPLAMPIMFGPGVIATVIGLTSLVRKSDHLIVSFAVVVAAIAAAVLCTYVSLVYAKKILSKIGPQGVDAATRIVGFFVSAMGGGLIFHGTVEFLQSYGVLLGGPPAG</sequence>
<dbReference type="Pfam" id="PF01914">
    <property type="entry name" value="MarC"/>
    <property type="match status" value="1"/>
</dbReference>
<keyword evidence="6 7" id="KW-0472">Membrane</keyword>
<keyword evidence="5 7" id="KW-1133">Transmembrane helix</keyword>
<dbReference type="InterPro" id="IPR002771">
    <property type="entry name" value="Multi_antbiot-R_MarC"/>
</dbReference>
<feature type="transmembrane region" description="Helical" evidence="7">
    <location>
        <begin position="184"/>
        <end position="202"/>
    </location>
</feature>
<evidence type="ECO:0000256" key="4">
    <source>
        <dbReference type="ARBA" id="ARBA00022692"/>
    </source>
</evidence>
<dbReference type="RefSeq" id="WP_200605285.1">
    <property type="nucleotide sequence ID" value="NZ_CP071517.1"/>
</dbReference>
<organism evidence="8 9">
    <name type="scientific">Lysobacter arenosi</name>
    <dbReference type="NCBI Taxonomy" id="2795387"/>
    <lineage>
        <taxon>Bacteria</taxon>
        <taxon>Pseudomonadati</taxon>
        <taxon>Pseudomonadota</taxon>
        <taxon>Gammaproteobacteria</taxon>
        <taxon>Lysobacterales</taxon>
        <taxon>Lysobacteraceae</taxon>
        <taxon>Lysobacter</taxon>
    </lineage>
</organism>
<dbReference type="Proteomes" id="UP000663400">
    <property type="component" value="Chromosome"/>
</dbReference>
<comment type="similarity">
    <text evidence="2 7">Belongs to the UPF0056 (MarC) family.</text>
</comment>
<evidence type="ECO:0000256" key="5">
    <source>
        <dbReference type="ARBA" id="ARBA00022989"/>
    </source>
</evidence>
<keyword evidence="3" id="KW-1003">Cell membrane</keyword>